<evidence type="ECO:0000313" key="2">
    <source>
        <dbReference type="EMBL" id="EME75239.1"/>
    </source>
</evidence>
<proteinExistence type="predicted"/>
<accession>M5P740</accession>
<dbReference type="eggNOG" id="ENOG5033EBM">
    <property type="taxonomic scope" value="Bacteria"/>
</dbReference>
<comment type="caution">
    <text evidence="2">The sequence shown here is derived from an EMBL/GenBank/DDBJ whole genome shotgun (WGS) entry which is preliminary data.</text>
</comment>
<dbReference type="AlphaFoldDB" id="M5P740"/>
<reference evidence="2 3" key="1">
    <citation type="journal article" date="2013" name="Genome Announc.">
        <title>Draft Whole-Genome Sequence of Bacillus sonorensis Strain L12, a Source of Nonribosomal Lipopeptides.</title>
        <authorList>
            <person name="Adimpong D.B."/>
            <person name="Sorensen K.I."/>
            <person name="Nielsen D.S."/>
            <person name="Thorsen L."/>
            <person name="Rasmussen T.B."/>
            <person name="Derkx P.M."/>
            <person name="Jespersen L."/>
        </authorList>
    </citation>
    <scope>NUCLEOTIDE SEQUENCE [LARGE SCALE GENOMIC DNA]</scope>
    <source>
        <strain evidence="2 3">L12</strain>
    </source>
</reference>
<sequence>MPSIINFNQIAFFWIAGKNYFIFLFFSIKSLIVQNNHSERIGTMTKNPSNNTQTFIILGWICTGISLLLIPILFGAGGVIFGYLVRSNGKVQHGTIMMIAAIACGLFGVVLGMATAGY</sequence>
<protein>
    <submittedName>
        <fullName evidence="2">Uncharacterized protein</fullName>
    </submittedName>
</protein>
<feature type="transmembrane region" description="Helical" evidence="1">
    <location>
        <begin position="96"/>
        <end position="116"/>
    </location>
</feature>
<name>M5P740_9BACI</name>
<organism evidence="2 3">
    <name type="scientific">Bacillus sonorensis L12</name>
    <dbReference type="NCBI Taxonomy" id="1274524"/>
    <lineage>
        <taxon>Bacteria</taxon>
        <taxon>Bacillati</taxon>
        <taxon>Bacillota</taxon>
        <taxon>Bacilli</taxon>
        <taxon>Bacillales</taxon>
        <taxon>Bacillaceae</taxon>
        <taxon>Bacillus</taxon>
    </lineage>
</organism>
<keyword evidence="1" id="KW-1133">Transmembrane helix</keyword>
<feature type="transmembrane region" description="Helical" evidence="1">
    <location>
        <begin position="54"/>
        <end position="84"/>
    </location>
</feature>
<keyword evidence="1" id="KW-0472">Membrane</keyword>
<evidence type="ECO:0000256" key="1">
    <source>
        <dbReference type="SAM" id="Phobius"/>
    </source>
</evidence>
<dbReference type="Proteomes" id="UP000011907">
    <property type="component" value="Unassembled WGS sequence"/>
</dbReference>
<evidence type="ECO:0000313" key="3">
    <source>
        <dbReference type="Proteomes" id="UP000011907"/>
    </source>
</evidence>
<dbReference type="EMBL" id="AOFM01000006">
    <property type="protein sequence ID" value="EME75239.1"/>
    <property type="molecule type" value="Genomic_DNA"/>
</dbReference>
<feature type="transmembrane region" description="Helical" evidence="1">
    <location>
        <begin position="12"/>
        <end position="34"/>
    </location>
</feature>
<gene>
    <name evidence="2" type="ORF">BSONL12_09637</name>
</gene>
<keyword evidence="1" id="KW-0812">Transmembrane</keyword>